<dbReference type="InterPro" id="IPR028082">
    <property type="entry name" value="Peripla_BP_I"/>
</dbReference>
<dbReference type="Gene3D" id="3.40.50.2300">
    <property type="match status" value="2"/>
</dbReference>
<gene>
    <name evidence="2" type="ORF">E6W39_32485</name>
</gene>
<dbReference type="AlphaFoldDB" id="A0A540WAY7"/>
<evidence type="ECO:0000256" key="1">
    <source>
        <dbReference type="SAM" id="MobiDB-lite"/>
    </source>
</evidence>
<sequence length="510" mass="53665">MTPLSSNDLTEPEPWDPPKPWWRRRTGGTAMAAALVMLGTGLYVGLRPASTSCGEGLAKRGANHECVGLTDGSRHFSFTPDLTKVSGLIAAENQGVTSGSTPWVGVVYLLPAVPSADGTSTADSIRHELEGAYIAQYLANHRNTNGDAPKIRLLLANPGHDEGQRDYTLGQIEAHRAQDHIVAVAGLGTSTTGTKGTIDRITQDGLAAFGSVITADELTPTHGLVRVAPPNSDEAAAAGAFLQSYLKDKPNAKVQLVRDAVKGDLYSSSLADQFKKNYHAQLLPHDMVFDSGEQGVSTNFANQMAGLCQNRPAAVFFAGRGIDLPQFLAPLSQRQCVDQQLIVIAGDDASQVTQSAGREEVKKALSVGNIRLLYTGLAHPDAWKLAPQVYSAAAIEPFTAGGEFTRQFSNEELFDGQAIMGHDALLAAVVAIRAAVSASTPPDQVTGSTVIQMLTALYGPTAIEGASGLISLDNNGNPVNKAIPIVEFKPNGQVVALDVSSSTGQPPQAQ</sequence>
<reference evidence="2 3" key="1">
    <citation type="submission" date="2019-06" db="EMBL/GenBank/DDBJ databases">
        <title>Description of Kitasatospora acidophila sp. nov. isolated from pine grove soil, and reclassification of Streptomyces novaecaesareae to Kitasatospora novaeceasareae comb. nov.</title>
        <authorList>
            <person name="Kim M.J."/>
        </authorList>
    </citation>
    <scope>NUCLEOTIDE SEQUENCE [LARGE SCALE GENOMIC DNA]</scope>
    <source>
        <strain evidence="2 3">MMS16-CNU292</strain>
    </source>
</reference>
<evidence type="ECO:0000313" key="3">
    <source>
        <dbReference type="Proteomes" id="UP000319103"/>
    </source>
</evidence>
<name>A0A540WAY7_9ACTN</name>
<dbReference type="RefSeq" id="WP_141636525.1">
    <property type="nucleotide sequence ID" value="NZ_VIGB01000003.1"/>
</dbReference>
<dbReference type="Proteomes" id="UP000319103">
    <property type="component" value="Unassembled WGS sequence"/>
</dbReference>
<dbReference type="EMBL" id="VIGB01000003">
    <property type="protein sequence ID" value="TQF06077.1"/>
    <property type="molecule type" value="Genomic_DNA"/>
</dbReference>
<keyword evidence="3" id="KW-1185">Reference proteome</keyword>
<protein>
    <submittedName>
        <fullName evidence="2">ABC transporter substrate-binding protein</fullName>
    </submittedName>
</protein>
<evidence type="ECO:0000313" key="2">
    <source>
        <dbReference type="EMBL" id="TQF06077.1"/>
    </source>
</evidence>
<comment type="caution">
    <text evidence="2">The sequence shown here is derived from an EMBL/GenBank/DDBJ whole genome shotgun (WGS) entry which is preliminary data.</text>
</comment>
<proteinExistence type="predicted"/>
<dbReference type="SUPFAM" id="SSF53822">
    <property type="entry name" value="Periplasmic binding protein-like I"/>
    <property type="match status" value="1"/>
</dbReference>
<accession>A0A540WAY7</accession>
<dbReference type="OrthoDB" id="3440574at2"/>
<organism evidence="2 3">
    <name type="scientific">Kitasatospora acidiphila</name>
    <dbReference type="NCBI Taxonomy" id="2567942"/>
    <lineage>
        <taxon>Bacteria</taxon>
        <taxon>Bacillati</taxon>
        <taxon>Actinomycetota</taxon>
        <taxon>Actinomycetes</taxon>
        <taxon>Kitasatosporales</taxon>
        <taxon>Streptomycetaceae</taxon>
        <taxon>Kitasatospora</taxon>
    </lineage>
</organism>
<feature type="region of interest" description="Disordered" evidence="1">
    <location>
        <begin position="1"/>
        <end position="21"/>
    </location>
</feature>